<dbReference type="InterPro" id="IPR036987">
    <property type="entry name" value="SRA-YDG_sf"/>
</dbReference>
<dbReference type="AlphaFoldDB" id="A0A4S8MQP0"/>
<dbReference type="SMART" id="SM00466">
    <property type="entry name" value="SRA"/>
    <property type="match status" value="1"/>
</dbReference>
<dbReference type="InterPro" id="IPR045134">
    <property type="entry name" value="UHRF1/2-like"/>
</dbReference>
<feature type="compositionally biased region" description="Polar residues" evidence="3">
    <location>
        <begin position="191"/>
        <end position="207"/>
    </location>
</feature>
<evidence type="ECO:0000256" key="1">
    <source>
        <dbReference type="ARBA" id="ARBA00023242"/>
    </source>
</evidence>
<evidence type="ECO:0000313" key="5">
    <source>
        <dbReference type="EMBL" id="THV04919.1"/>
    </source>
</evidence>
<keyword evidence="6" id="KW-1185">Reference proteome</keyword>
<dbReference type="OrthoDB" id="2270193at2759"/>
<feature type="region of interest" description="Disordered" evidence="3">
    <location>
        <begin position="186"/>
        <end position="223"/>
    </location>
</feature>
<dbReference type="Pfam" id="PF02182">
    <property type="entry name" value="SAD_SRA"/>
    <property type="match status" value="1"/>
</dbReference>
<protein>
    <recommendedName>
        <fullName evidence="4">YDG domain-containing protein</fullName>
    </recommendedName>
</protein>
<evidence type="ECO:0000256" key="3">
    <source>
        <dbReference type="SAM" id="MobiDB-lite"/>
    </source>
</evidence>
<dbReference type="SUPFAM" id="SSF88697">
    <property type="entry name" value="PUA domain-like"/>
    <property type="match status" value="1"/>
</dbReference>
<dbReference type="GO" id="GO:0061630">
    <property type="term" value="F:ubiquitin protein ligase activity"/>
    <property type="evidence" value="ECO:0007669"/>
    <property type="project" value="TreeGrafter"/>
</dbReference>
<gene>
    <name evidence="5" type="ORF">K435DRAFT_961639</name>
</gene>
<dbReference type="PROSITE" id="PS51015">
    <property type="entry name" value="YDG"/>
    <property type="match status" value="1"/>
</dbReference>
<dbReference type="PANTHER" id="PTHR14140">
    <property type="entry name" value="E3 UBIQUITIN-PROTEIN LIGASE UHRF-RELATED"/>
    <property type="match status" value="1"/>
</dbReference>
<organism evidence="5 6">
    <name type="scientific">Dendrothele bispora (strain CBS 962.96)</name>
    <dbReference type="NCBI Taxonomy" id="1314807"/>
    <lineage>
        <taxon>Eukaryota</taxon>
        <taxon>Fungi</taxon>
        <taxon>Dikarya</taxon>
        <taxon>Basidiomycota</taxon>
        <taxon>Agaricomycotina</taxon>
        <taxon>Agaricomycetes</taxon>
        <taxon>Agaricomycetidae</taxon>
        <taxon>Agaricales</taxon>
        <taxon>Agaricales incertae sedis</taxon>
        <taxon>Dendrothele</taxon>
    </lineage>
</organism>
<evidence type="ECO:0000313" key="6">
    <source>
        <dbReference type="Proteomes" id="UP000297245"/>
    </source>
</evidence>
<dbReference type="EMBL" id="ML179052">
    <property type="protein sequence ID" value="THV04919.1"/>
    <property type="molecule type" value="Genomic_DNA"/>
</dbReference>
<feature type="compositionally biased region" description="Basic and acidic residues" evidence="3">
    <location>
        <begin position="88"/>
        <end position="97"/>
    </location>
</feature>
<sequence>MASKGEKERAANIARHKEMLMKLGLDKPTFEPKEKRHRPAASSKKRKSTNEDSTEPPRKAARAESSPTENEPESTDTSIRRSSRIRRQKTEMEEKKLLVLNDQNDSEPRQTGKRIHDPKVFGSIPGIDVGAWWETREACSNDAIHAPWVGGISGGKGGAYSVALSGGYEDDVDLGYAFTYTGSGGRDLKGTKNNPKNLRTAPQSSDQTFEDRTNKALQRSSETKKPVRVIRGFKLKSKYAPSEGYRYDGLYTIEKAWMEKGLNPEGYLVCKFAFKRLPNQPPLPVRDTDPTEETD</sequence>
<dbReference type="GO" id="GO:0044027">
    <property type="term" value="P:negative regulation of gene expression via chromosomal CpG island methylation"/>
    <property type="evidence" value="ECO:0007669"/>
    <property type="project" value="TreeGrafter"/>
</dbReference>
<accession>A0A4S8MQP0</accession>
<reference evidence="5 6" key="1">
    <citation type="journal article" date="2019" name="Nat. Ecol. Evol.">
        <title>Megaphylogeny resolves global patterns of mushroom evolution.</title>
        <authorList>
            <person name="Varga T."/>
            <person name="Krizsan K."/>
            <person name="Foldi C."/>
            <person name="Dima B."/>
            <person name="Sanchez-Garcia M."/>
            <person name="Sanchez-Ramirez S."/>
            <person name="Szollosi G.J."/>
            <person name="Szarkandi J.G."/>
            <person name="Papp V."/>
            <person name="Albert L."/>
            <person name="Andreopoulos W."/>
            <person name="Angelini C."/>
            <person name="Antonin V."/>
            <person name="Barry K.W."/>
            <person name="Bougher N.L."/>
            <person name="Buchanan P."/>
            <person name="Buyck B."/>
            <person name="Bense V."/>
            <person name="Catcheside P."/>
            <person name="Chovatia M."/>
            <person name="Cooper J."/>
            <person name="Damon W."/>
            <person name="Desjardin D."/>
            <person name="Finy P."/>
            <person name="Geml J."/>
            <person name="Haridas S."/>
            <person name="Hughes K."/>
            <person name="Justo A."/>
            <person name="Karasinski D."/>
            <person name="Kautmanova I."/>
            <person name="Kiss B."/>
            <person name="Kocsube S."/>
            <person name="Kotiranta H."/>
            <person name="LaButti K.M."/>
            <person name="Lechner B.E."/>
            <person name="Liimatainen K."/>
            <person name="Lipzen A."/>
            <person name="Lukacs Z."/>
            <person name="Mihaltcheva S."/>
            <person name="Morgado L.N."/>
            <person name="Niskanen T."/>
            <person name="Noordeloos M.E."/>
            <person name="Ohm R.A."/>
            <person name="Ortiz-Santana B."/>
            <person name="Ovrebo C."/>
            <person name="Racz N."/>
            <person name="Riley R."/>
            <person name="Savchenko A."/>
            <person name="Shiryaev A."/>
            <person name="Soop K."/>
            <person name="Spirin V."/>
            <person name="Szebenyi C."/>
            <person name="Tomsovsky M."/>
            <person name="Tulloss R.E."/>
            <person name="Uehling J."/>
            <person name="Grigoriev I.V."/>
            <person name="Vagvolgyi C."/>
            <person name="Papp T."/>
            <person name="Martin F.M."/>
            <person name="Miettinen O."/>
            <person name="Hibbett D.S."/>
            <person name="Nagy L.G."/>
        </authorList>
    </citation>
    <scope>NUCLEOTIDE SEQUENCE [LARGE SCALE GENOMIC DNA]</scope>
    <source>
        <strain evidence="5 6">CBS 962.96</strain>
    </source>
</reference>
<feature type="compositionally biased region" description="Basic and acidic residues" evidence="3">
    <location>
        <begin position="1"/>
        <end position="34"/>
    </location>
</feature>
<dbReference type="InterPro" id="IPR003105">
    <property type="entry name" value="SRA_YDG"/>
</dbReference>
<feature type="compositionally biased region" description="Basic and acidic residues" evidence="3">
    <location>
        <begin position="106"/>
        <end position="118"/>
    </location>
</feature>
<proteinExistence type="predicted"/>
<feature type="domain" description="YDG" evidence="4">
    <location>
        <begin position="122"/>
        <end position="276"/>
    </location>
</feature>
<dbReference type="InterPro" id="IPR015947">
    <property type="entry name" value="PUA-like_sf"/>
</dbReference>
<dbReference type="GO" id="GO:0016567">
    <property type="term" value="P:protein ubiquitination"/>
    <property type="evidence" value="ECO:0007669"/>
    <property type="project" value="TreeGrafter"/>
</dbReference>
<keyword evidence="1 2" id="KW-0539">Nucleus</keyword>
<evidence type="ECO:0000259" key="4">
    <source>
        <dbReference type="PROSITE" id="PS51015"/>
    </source>
</evidence>
<dbReference type="GO" id="GO:0005634">
    <property type="term" value="C:nucleus"/>
    <property type="evidence" value="ECO:0007669"/>
    <property type="project" value="UniProtKB-SubCell"/>
</dbReference>
<dbReference type="Proteomes" id="UP000297245">
    <property type="component" value="Unassembled WGS sequence"/>
</dbReference>
<name>A0A4S8MQP0_DENBC</name>
<evidence type="ECO:0000256" key="2">
    <source>
        <dbReference type="PROSITE-ProRule" id="PRU00358"/>
    </source>
</evidence>
<dbReference type="Gene3D" id="2.30.280.10">
    <property type="entry name" value="SRA-YDG"/>
    <property type="match status" value="1"/>
</dbReference>
<dbReference type="PANTHER" id="PTHR14140:SF27">
    <property type="entry name" value="OS04G0289800 PROTEIN"/>
    <property type="match status" value="1"/>
</dbReference>
<dbReference type="FunFam" id="2.30.280.10:FF:000005">
    <property type="entry name" value="E3 ubiquitin-protein ligase UHRF1"/>
    <property type="match status" value="1"/>
</dbReference>
<feature type="region of interest" description="Disordered" evidence="3">
    <location>
        <begin position="1"/>
        <end position="118"/>
    </location>
</feature>
<feature type="compositionally biased region" description="Basic residues" evidence="3">
    <location>
        <begin position="35"/>
        <end position="47"/>
    </location>
</feature>
<comment type="subcellular location">
    <subcellularLocation>
        <location evidence="2">Nucleus</location>
    </subcellularLocation>
</comment>